<dbReference type="AlphaFoldDB" id="A0A8H3IJ02"/>
<dbReference type="Proteomes" id="UP000664169">
    <property type="component" value="Unassembled WGS sequence"/>
</dbReference>
<reference evidence="1" key="1">
    <citation type="submission" date="2021-03" db="EMBL/GenBank/DDBJ databases">
        <authorList>
            <person name="Tagirdzhanova G."/>
        </authorList>
    </citation>
    <scope>NUCLEOTIDE SEQUENCE</scope>
</reference>
<evidence type="ECO:0000313" key="2">
    <source>
        <dbReference type="Proteomes" id="UP000664169"/>
    </source>
</evidence>
<evidence type="ECO:0000313" key="1">
    <source>
        <dbReference type="EMBL" id="CAF9929782.1"/>
    </source>
</evidence>
<comment type="caution">
    <text evidence="1">The sequence shown here is derived from an EMBL/GenBank/DDBJ whole genome shotgun (WGS) entry which is preliminary data.</text>
</comment>
<organism evidence="1 2">
    <name type="scientific">Gomphillus americanus</name>
    <dbReference type="NCBI Taxonomy" id="1940652"/>
    <lineage>
        <taxon>Eukaryota</taxon>
        <taxon>Fungi</taxon>
        <taxon>Dikarya</taxon>
        <taxon>Ascomycota</taxon>
        <taxon>Pezizomycotina</taxon>
        <taxon>Lecanoromycetes</taxon>
        <taxon>OSLEUM clade</taxon>
        <taxon>Ostropomycetidae</taxon>
        <taxon>Ostropales</taxon>
        <taxon>Graphidaceae</taxon>
        <taxon>Gomphilloideae</taxon>
        <taxon>Gomphillus</taxon>
    </lineage>
</organism>
<accession>A0A8H3IJ02</accession>
<keyword evidence="2" id="KW-1185">Reference proteome</keyword>
<sequence>MAVSTQRTVDIWEAESDLVLLTKGNFQFNIAKSVMDSKGNLSYNMIWHSQILAPKMSIDWTVQYALNWTNTVPGLGLTVTMGGFWKDTNPGDVWDIDQNGIFVASTAAKMPNYLKIGENRRAPVPGQNGIHIVVGIKTGNSYSPIWVDPTLMTRQMSSYYQPQEKVMWWYDTNTKSGSMFSGAVAQSASWDMSVPRLSDQRYYVSSTFIYTGGVGAWKTSPNDAPNQAMMVAADFSSASMFSIGDGNGSKDFAVPDFSCLSQSELTAMCTKLLANGCNTGQQKGIESLSLNKYFSFRATANWPRTVQTAIIAAGAAAIIYKLIDQGGRFKTTIKNSEFEWVFEFELEAKGPNASNNSTSVLAVGDELQQAQRVWNIAVAADAADGAYPGQVIEI</sequence>
<dbReference type="EMBL" id="CAJPDQ010000033">
    <property type="protein sequence ID" value="CAF9929782.1"/>
    <property type="molecule type" value="Genomic_DNA"/>
</dbReference>
<protein>
    <submittedName>
        <fullName evidence="1">Uncharacterized protein</fullName>
    </submittedName>
</protein>
<name>A0A8H3IJ02_9LECA</name>
<proteinExistence type="predicted"/>
<gene>
    <name evidence="1" type="ORF">GOMPHAMPRED_005490</name>
</gene>
<dbReference type="OrthoDB" id="3343459at2759"/>